<dbReference type="EMBL" id="CP073041">
    <property type="protein sequence ID" value="UXE60339.1"/>
    <property type="molecule type" value="Genomic_DNA"/>
</dbReference>
<protein>
    <submittedName>
        <fullName evidence="2">Toxin-antitoxin system toxin component, PIN family</fullName>
    </submittedName>
</protein>
<gene>
    <name evidence="2" type="ORF">KA717_32955</name>
</gene>
<accession>A0A977PV76</accession>
<dbReference type="NCBIfam" id="TIGR00305">
    <property type="entry name" value="putative toxin-antitoxin system toxin component, PIN family"/>
    <property type="match status" value="1"/>
</dbReference>
<reference evidence="2" key="1">
    <citation type="submission" date="2021-04" db="EMBL/GenBank/DDBJ databases">
        <title>Genome sequence of Woronichinia naegeliana from Washington state freshwater lake bloom.</title>
        <authorList>
            <person name="Dreher T.W."/>
        </authorList>
    </citation>
    <scope>NUCLEOTIDE SEQUENCE</scope>
    <source>
        <strain evidence="2">WA131</strain>
    </source>
</reference>
<dbReference type="Pfam" id="PF13470">
    <property type="entry name" value="PIN_3"/>
    <property type="match status" value="1"/>
</dbReference>
<dbReference type="KEGG" id="wna:KA717_32955"/>
<dbReference type="AlphaFoldDB" id="A0A977PV76"/>
<dbReference type="InterPro" id="IPR002850">
    <property type="entry name" value="PIN_toxin-like"/>
</dbReference>
<name>A0A977PV76_9CYAN</name>
<dbReference type="InterPro" id="IPR002716">
    <property type="entry name" value="PIN_dom"/>
</dbReference>
<evidence type="ECO:0000259" key="1">
    <source>
        <dbReference type="Pfam" id="PF13470"/>
    </source>
</evidence>
<dbReference type="PANTHER" id="PTHR34610">
    <property type="entry name" value="SSL7007 PROTEIN"/>
    <property type="match status" value="1"/>
</dbReference>
<organism evidence="2">
    <name type="scientific">Woronichinia naegeliana WA131</name>
    <dbReference type="NCBI Taxonomy" id="2824559"/>
    <lineage>
        <taxon>Bacteria</taxon>
        <taxon>Bacillati</taxon>
        <taxon>Cyanobacteriota</taxon>
        <taxon>Cyanophyceae</taxon>
        <taxon>Synechococcales</taxon>
        <taxon>Coelosphaeriaceae</taxon>
        <taxon>Woronichinia</taxon>
    </lineage>
</organism>
<dbReference type="PANTHER" id="PTHR34610:SF3">
    <property type="entry name" value="SSL7007 PROTEIN"/>
    <property type="match status" value="1"/>
</dbReference>
<evidence type="ECO:0000313" key="2">
    <source>
        <dbReference type="EMBL" id="UXE60339.1"/>
    </source>
</evidence>
<dbReference type="Proteomes" id="UP001065613">
    <property type="component" value="Chromosome"/>
</dbReference>
<sequence>MQVRSEFIFRLRLASELVEILERVDLCRDEKDNKFLEVAINGRADYLITGDNDLLVLCPFQDVKIMTVNEFLDE</sequence>
<proteinExistence type="predicted"/>
<feature type="domain" description="PIN" evidence="1">
    <location>
        <begin position="23"/>
        <end position="52"/>
    </location>
</feature>